<feature type="domain" description="Potassium channel tetramerisation-type BTB" evidence="2">
    <location>
        <begin position="47"/>
        <end position="127"/>
    </location>
</feature>
<accession>A0A1E4U1U2</accession>
<dbReference type="GO" id="GO:0051260">
    <property type="term" value="P:protein homooligomerization"/>
    <property type="evidence" value="ECO:0007669"/>
    <property type="project" value="InterPro"/>
</dbReference>
<dbReference type="InterPro" id="IPR003131">
    <property type="entry name" value="T1-type_BTB"/>
</dbReference>
<evidence type="ECO:0000313" key="4">
    <source>
        <dbReference type="Proteomes" id="UP000094236"/>
    </source>
</evidence>
<protein>
    <recommendedName>
        <fullName evidence="2">Potassium channel tetramerisation-type BTB domain-containing protein</fullName>
    </recommendedName>
</protein>
<dbReference type="SUPFAM" id="SSF54695">
    <property type="entry name" value="POZ domain"/>
    <property type="match status" value="2"/>
</dbReference>
<reference evidence="4" key="1">
    <citation type="submission" date="2016-05" db="EMBL/GenBank/DDBJ databases">
        <title>Comparative genomics of biotechnologically important yeasts.</title>
        <authorList>
            <consortium name="DOE Joint Genome Institute"/>
            <person name="Riley R."/>
            <person name="Haridas S."/>
            <person name="Wolfe K.H."/>
            <person name="Lopes M.R."/>
            <person name="Hittinger C.T."/>
            <person name="Goker M."/>
            <person name="Salamov A."/>
            <person name="Wisecaver J."/>
            <person name="Long T.M."/>
            <person name="Aerts A.L."/>
            <person name="Barry K."/>
            <person name="Choi C."/>
            <person name="Clum A."/>
            <person name="Coughlan A.Y."/>
            <person name="Deshpande S."/>
            <person name="Douglass A.P."/>
            <person name="Hanson S.J."/>
            <person name="Klenk H.-P."/>
            <person name="Labutti K."/>
            <person name="Lapidus A."/>
            <person name="Lindquist E."/>
            <person name="Lipzen A."/>
            <person name="Meier-Kolthoff J.P."/>
            <person name="Ohm R.A."/>
            <person name="Otillar R.P."/>
            <person name="Pangilinan J."/>
            <person name="Peng Y."/>
            <person name="Rokas A."/>
            <person name="Rosa C.A."/>
            <person name="Scheuner C."/>
            <person name="Sibirny A.A."/>
            <person name="Slot J.C."/>
            <person name="Stielow J.B."/>
            <person name="Sun H."/>
            <person name="Kurtzman C.P."/>
            <person name="Blackwell M."/>
            <person name="Grigoriev I.V."/>
            <person name="Jeffries T.W."/>
        </authorList>
    </citation>
    <scope>NUCLEOTIDE SEQUENCE [LARGE SCALE GENOMIC DNA]</scope>
    <source>
        <strain evidence="4">NRRL Y-2460</strain>
    </source>
</reference>
<dbReference type="AlphaFoldDB" id="A0A1E4U1U2"/>
<dbReference type="PANTHER" id="PTHR31758:SF2">
    <property type="entry name" value="BTB_POZ DOMAIN-CONTAINING PROTEIN YLR108C"/>
    <property type="match status" value="1"/>
</dbReference>
<dbReference type="InterPro" id="IPR011333">
    <property type="entry name" value="SKP1/BTB/POZ_sf"/>
</dbReference>
<dbReference type="Gene3D" id="3.30.710.10">
    <property type="entry name" value="Potassium Channel Kv1.1, Chain A"/>
    <property type="match status" value="2"/>
</dbReference>
<dbReference type="Pfam" id="PF02214">
    <property type="entry name" value="BTB_2"/>
    <property type="match status" value="1"/>
</dbReference>
<feature type="region of interest" description="Disordered" evidence="1">
    <location>
        <begin position="1"/>
        <end position="22"/>
    </location>
</feature>
<gene>
    <name evidence="3" type="ORF">PACTADRAFT_78376</name>
</gene>
<dbReference type="Proteomes" id="UP000094236">
    <property type="component" value="Unassembled WGS sequence"/>
</dbReference>
<evidence type="ECO:0000313" key="3">
    <source>
        <dbReference type="EMBL" id="ODV97957.1"/>
    </source>
</evidence>
<keyword evidence="4" id="KW-1185">Reference proteome</keyword>
<dbReference type="EMBL" id="KV454011">
    <property type="protein sequence ID" value="ODV97957.1"/>
    <property type="molecule type" value="Genomic_DNA"/>
</dbReference>
<dbReference type="OrthoDB" id="2414723at2759"/>
<organism evidence="3 4">
    <name type="scientific">Pachysolen tannophilus NRRL Y-2460</name>
    <dbReference type="NCBI Taxonomy" id="669874"/>
    <lineage>
        <taxon>Eukaryota</taxon>
        <taxon>Fungi</taxon>
        <taxon>Dikarya</taxon>
        <taxon>Ascomycota</taxon>
        <taxon>Saccharomycotina</taxon>
        <taxon>Pichiomycetes</taxon>
        <taxon>Pachysolenaceae</taxon>
        <taxon>Pachysolen</taxon>
    </lineage>
</organism>
<evidence type="ECO:0000259" key="2">
    <source>
        <dbReference type="Pfam" id="PF02214"/>
    </source>
</evidence>
<sequence length="442" mass="50603">MAERNKDVALHSVRENSNDEGDMKFQRDPFNNLLIPGVLPHEKMYSIQVGAKVFKVSGASLSSDCPSYFTSFFLKEGNGDKVLFIDRSPTVFEKIYLHLQGYHIKIENEFEFVYLFSDANYFSLPKLKTALYENDIFTAIGSKSFRISKDLITSEGNFPNFFSICYNTLFQDPTKLSALKDILRPPPQEPPVISNHSPELFEELLSCLQGKDIIIKNEIHRENLLQECRYYRFLALEQKLISHKILLNPFTQEEEIIINLKDIKKKGLLLPSNALCHTLCEGPHNVHNNDNSNAILKYSRPFADKDIYRNLVIQIKENSEISLLLNSDSKSASLHIINKTAKKLYQLLSFDSNNPLLYDDLTSTLTLAVELDGCHCIVNDREMNNEFFNSSLSKLQNNPVQLKILNSQWKVATSPDHKLWLIGIMIDTISHQTAFYKKIGLV</sequence>
<dbReference type="STRING" id="669874.A0A1E4U1U2"/>
<proteinExistence type="predicted"/>
<name>A0A1E4U1U2_PACTA</name>
<dbReference type="PANTHER" id="PTHR31758">
    <property type="entry name" value="BTB/POZ DOMAIN-CONTAINING PROTEIN YLR108C"/>
    <property type="match status" value="1"/>
</dbReference>
<evidence type="ECO:0000256" key="1">
    <source>
        <dbReference type="SAM" id="MobiDB-lite"/>
    </source>
</evidence>